<keyword evidence="7 12" id="KW-0547">Nucleotide-binding</keyword>
<evidence type="ECO:0000256" key="5">
    <source>
        <dbReference type="ARBA" id="ARBA00022527"/>
    </source>
</evidence>
<evidence type="ECO:0000256" key="13">
    <source>
        <dbReference type="PIRSR" id="PIRSR038165-50"/>
    </source>
</evidence>
<sequence length="803" mass="91164">MLRIQSQLEQFTIHKSSSEPAVAIDIPTKGMQKSSPFGTPDTPPPPYDIKQGWMTGIFGCLRPVLSIIGKGGHEIRNEQDDWEISFEQITDLTYLGCGGQGAVFSGKLNNEPVAVKKVSDIKETDIKNLRKLNHPNIVKFKGVCTQAPCYSIIMEFCPYGPLFNLLKNQKNVVTTNRVVTWAKQIASGMTYLHAHKIIHRDLKSPNVLIGENEIIKISDFGTSRTWNGVSEKMSFAGTVAWMSPEVIREQNCSEKVDIWSFGIVLWELLTCEVPYEGMEQSAIMYLVGCGKLRPPIPSTCTEGFKYIMQLCWKMNPKERPSFKLLCNHLEIASEEYLSKFKDEEFFATQESWKKEIKTEMTQFKAYLQKHKMDIQNEHEQLLRTREMEIKHIRDIRELYYRKLEKVVQMQLELSSVKQQWEYKQCGRKRDIPSKTRFSRTFMKKNERRKSAQSTTPTSPEHSLTSPDSPQICPSKLRPPVFTCLERDSTHADSEAQTSTSQSQTVKSRKRHHRTNSGSPRISACSRSSSYRTSMLIDAGTQTDYMDFSETDMSPISQNSSVGPSAKTTMPRRVILEQQFANEYEDEGANGNGKVQLHYMLQPINPGIPIFTRCSSSTLDPEDNGNCNPDEIRYSDEDNLETLARKVSALKNGNLFMDINRSPENGNLTDHFGNDVRKRTTSETRDVLDSTEDAANEDSYTDEEGETYNHSLKRKSLTRRPIYPGRRSGRYKSALHFQRQQLASDEGNTSEYSVSPSSKSSTLESMNARRPSNASLKRPIDGSDVSSESDSEENMTVVTQVPCP</sequence>
<dbReference type="InterPro" id="IPR011009">
    <property type="entry name" value="Kinase-like_dom_sf"/>
</dbReference>
<feature type="compositionally biased region" description="Low complexity" evidence="15">
    <location>
        <begin position="516"/>
        <end position="529"/>
    </location>
</feature>
<keyword evidence="9 12" id="KW-0067">ATP-binding</keyword>
<dbReference type="EC" id="2.7.11.25" evidence="3 12"/>
<dbReference type="Pfam" id="PF07714">
    <property type="entry name" value="PK_Tyr_Ser-Thr"/>
    <property type="match status" value="1"/>
</dbReference>
<evidence type="ECO:0000256" key="14">
    <source>
        <dbReference type="PIRSR" id="PIRSR038165-51"/>
    </source>
</evidence>
<protein>
    <recommendedName>
        <fullName evidence="3 12">Mitogen-activated protein kinase kinase kinase</fullName>
        <ecNumber evidence="3 12">2.7.11.25</ecNumber>
    </recommendedName>
</protein>
<feature type="compositionally biased region" description="Basic and acidic residues" evidence="15">
    <location>
        <begin position="671"/>
        <end position="687"/>
    </location>
</feature>
<evidence type="ECO:0000256" key="3">
    <source>
        <dbReference type="ARBA" id="ARBA00012406"/>
    </source>
</evidence>
<dbReference type="PROSITE" id="PS50011">
    <property type="entry name" value="PROTEIN_KINASE_DOM"/>
    <property type="match status" value="1"/>
</dbReference>
<dbReference type="GO" id="GO:0006950">
    <property type="term" value="P:response to stress"/>
    <property type="evidence" value="ECO:0007669"/>
    <property type="project" value="UniProtKB-ARBA"/>
</dbReference>
<feature type="compositionally biased region" description="Polar residues" evidence="15">
    <location>
        <begin position="793"/>
        <end position="803"/>
    </location>
</feature>
<dbReference type="InterPro" id="IPR008271">
    <property type="entry name" value="Ser/Thr_kinase_AS"/>
</dbReference>
<keyword evidence="4" id="KW-0963">Cytoplasm</keyword>
<evidence type="ECO:0000256" key="15">
    <source>
        <dbReference type="SAM" id="MobiDB-lite"/>
    </source>
</evidence>
<comment type="catalytic activity">
    <reaction evidence="10">
        <text>L-threonyl-[protein] + ATP = O-phospho-L-threonyl-[protein] + ADP + H(+)</text>
        <dbReference type="Rhea" id="RHEA:46608"/>
        <dbReference type="Rhea" id="RHEA-COMP:11060"/>
        <dbReference type="Rhea" id="RHEA-COMP:11605"/>
        <dbReference type="ChEBI" id="CHEBI:15378"/>
        <dbReference type="ChEBI" id="CHEBI:30013"/>
        <dbReference type="ChEBI" id="CHEBI:30616"/>
        <dbReference type="ChEBI" id="CHEBI:61977"/>
        <dbReference type="ChEBI" id="CHEBI:456216"/>
        <dbReference type="EC" id="2.7.11.25"/>
    </reaction>
</comment>
<feature type="region of interest" description="Disordered" evidence="15">
    <location>
        <begin position="22"/>
        <end position="46"/>
    </location>
</feature>
<dbReference type="Gene3D" id="1.10.510.10">
    <property type="entry name" value="Transferase(Phosphotransferase) domain 1"/>
    <property type="match status" value="1"/>
</dbReference>
<feature type="active site" description="Proton acceptor" evidence="13">
    <location>
        <position position="201"/>
    </location>
</feature>
<organism evidence="17 18">
    <name type="scientific">Cryptolaemus montrouzieri</name>
    <dbReference type="NCBI Taxonomy" id="559131"/>
    <lineage>
        <taxon>Eukaryota</taxon>
        <taxon>Metazoa</taxon>
        <taxon>Ecdysozoa</taxon>
        <taxon>Arthropoda</taxon>
        <taxon>Hexapoda</taxon>
        <taxon>Insecta</taxon>
        <taxon>Pterygota</taxon>
        <taxon>Neoptera</taxon>
        <taxon>Endopterygota</taxon>
        <taxon>Coleoptera</taxon>
        <taxon>Polyphaga</taxon>
        <taxon>Cucujiformia</taxon>
        <taxon>Coccinelloidea</taxon>
        <taxon>Coccinellidae</taxon>
        <taxon>Scymninae</taxon>
        <taxon>Scymnini</taxon>
        <taxon>Cryptolaemus</taxon>
    </lineage>
</organism>
<keyword evidence="8 12" id="KW-0418">Kinase</keyword>
<evidence type="ECO:0000256" key="6">
    <source>
        <dbReference type="ARBA" id="ARBA00022679"/>
    </source>
</evidence>
<gene>
    <name evidence="17" type="ORF">HHI36_018843</name>
</gene>
<dbReference type="InterPro" id="IPR051681">
    <property type="entry name" value="Ser/Thr_Kinases-Pseudokinases"/>
</dbReference>
<evidence type="ECO:0000256" key="10">
    <source>
        <dbReference type="ARBA" id="ARBA00047559"/>
    </source>
</evidence>
<feature type="region of interest" description="Disordered" evidence="15">
    <location>
        <begin position="433"/>
        <end position="529"/>
    </location>
</feature>
<feature type="compositionally biased region" description="Low complexity" evidence="15">
    <location>
        <begin position="749"/>
        <end position="764"/>
    </location>
</feature>
<dbReference type="SUPFAM" id="SSF56112">
    <property type="entry name" value="Protein kinase-like (PK-like)"/>
    <property type="match status" value="1"/>
</dbReference>
<feature type="compositionally biased region" description="Polar residues" evidence="15">
    <location>
        <begin position="737"/>
        <end position="748"/>
    </location>
</feature>
<evidence type="ECO:0000256" key="2">
    <source>
        <dbReference type="ARBA" id="ARBA00006529"/>
    </source>
</evidence>
<evidence type="ECO:0000256" key="11">
    <source>
        <dbReference type="ARBA" id="ARBA00048329"/>
    </source>
</evidence>
<dbReference type="InterPro" id="IPR000719">
    <property type="entry name" value="Prot_kinase_dom"/>
</dbReference>
<dbReference type="SMART" id="SM00220">
    <property type="entry name" value="S_TKc"/>
    <property type="match status" value="1"/>
</dbReference>
<dbReference type="GO" id="GO:0004709">
    <property type="term" value="F:MAP kinase kinase kinase activity"/>
    <property type="evidence" value="ECO:0007669"/>
    <property type="project" value="UniProtKB-EC"/>
</dbReference>
<comment type="catalytic activity">
    <reaction evidence="11">
        <text>L-seryl-[protein] + ATP = O-phospho-L-seryl-[protein] + ADP + H(+)</text>
        <dbReference type="Rhea" id="RHEA:17989"/>
        <dbReference type="Rhea" id="RHEA-COMP:9863"/>
        <dbReference type="Rhea" id="RHEA-COMP:11604"/>
        <dbReference type="ChEBI" id="CHEBI:15378"/>
        <dbReference type="ChEBI" id="CHEBI:29999"/>
        <dbReference type="ChEBI" id="CHEBI:30616"/>
        <dbReference type="ChEBI" id="CHEBI:83421"/>
        <dbReference type="ChEBI" id="CHEBI:456216"/>
        <dbReference type="EC" id="2.7.11.25"/>
    </reaction>
</comment>
<dbReference type="Gene3D" id="3.30.200.20">
    <property type="entry name" value="Phosphorylase Kinase, domain 1"/>
    <property type="match status" value="1"/>
</dbReference>
<accession>A0ABD2P1W3</accession>
<reference evidence="17 18" key="1">
    <citation type="journal article" date="2021" name="BMC Biol.">
        <title>Horizontally acquired antibacterial genes associated with adaptive radiation of ladybird beetles.</title>
        <authorList>
            <person name="Li H.S."/>
            <person name="Tang X.F."/>
            <person name="Huang Y.H."/>
            <person name="Xu Z.Y."/>
            <person name="Chen M.L."/>
            <person name="Du X.Y."/>
            <person name="Qiu B.Y."/>
            <person name="Chen P.T."/>
            <person name="Zhang W."/>
            <person name="Slipinski A."/>
            <person name="Escalona H.E."/>
            <person name="Waterhouse R.M."/>
            <person name="Zwick A."/>
            <person name="Pang H."/>
        </authorList>
    </citation>
    <scope>NUCLEOTIDE SEQUENCE [LARGE SCALE GENOMIC DNA]</scope>
    <source>
        <strain evidence="17">SYSU2018</strain>
    </source>
</reference>
<dbReference type="PANTHER" id="PTHR44329:SF304">
    <property type="entry name" value="MITOGEN-ACTIVATED PROTEIN KINASE KINASE KINASE 13-LIKE ISOFORM X1"/>
    <property type="match status" value="1"/>
</dbReference>
<evidence type="ECO:0000313" key="18">
    <source>
        <dbReference type="Proteomes" id="UP001516400"/>
    </source>
</evidence>
<feature type="binding site" evidence="14">
    <location>
        <begin position="95"/>
        <end position="103"/>
    </location>
    <ligand>
        <name>ATP</name>
        <dbReference type="ChEBI" id="CHEBI:30616"/>
    </ligand>
</feature>
<dbReference type="InterPro" id="IPR017419">
    <property type="entry name" value="MAP3K12_MAP3K13"/>
</dbReference>
<dbReference type="GO" id="GO:0005524">
    <property type="term" value="F:ATP binding"/>
    <property type="evidence" value="ECO:0007669"/>
    <property type="project" value="UniProtKB-KW"/>
</dbReference>
<dbReference type="AlphaFoldDB" id="A0ABD2P1W3"/>
<feature type="compositionally biased region" description="Acidic residues" evidence="15">
    <location>
        <begin position="688"/>
        <end position="705"/>
    </location>
</feature>
<feature type="compositionally biased region" description="Basic and acidic residues" evidence="15">
    <location>
        <begin position="484"/>
        <end position="493"/>
    </location>
</feature>
<keyword evidence="18" id="KW-1185">Reference proteome</keyword>
<evidence type="ECO:0000259" key="16">
    <source>
        <dbReference type="PROSITE" id="PS50011"/>
    </source>
</evidence>
<proteinExistence type="inferred from homology"/>
<dbReference type="EMBL" id="JABFTP020000165">
    <property type="protein sequence ID" value="KAL3284694.1"/>
    <property type="molecule type" value="Genomic_DNA"/>
</dbReference>
<feature type="domain" description="Protein kinase" evidence="16">
    <location>
        <begin position="89"/>
        <end position="331"/>
    </location>
</feature>
<keyword evidence="5 12" id="KW-0723">Serine/threonine-protein kinase</keyword>
<dbReference type="PIRSF" id="PIRSF038165">
    <property type="entry name" value="MAPKKK12_MAPKKK13"/>
    <property type="match status" value="1"/>
</dbReference>
<dbReference type="GO" id="GO:0005737">
    <property type="term" value="C:cytoplasm"/>
    <property type="evidence" value="ECO:0007669"/>
    <property type="project" value="UniProtKB-SubCell"/>
</dbReference>
<comment type="caution">
    <text evidence="17">The sequence shown here is derived from an EMBL/GenBank/DDBJ whole genome shotgun (WGS) entry which is preliminary data.</text>
</comment>
<keyword evidence="6 12" id="KW-0808">Transferase</keyword>
<dbReference type="Proteomes" id="UP001516400">
    <property type="component" value="Unassembled WGS sequence"/>
</dbReference>
<evidence type="ECO:0000256" key="4">
    <source>
        <dbReference type="ARBA" id="ARBA00022490"/>
    </source>
</evidence>
<comment type="subcellular location">
    <subcellularLocation>
        <location evidence="1">Cytoplasm</location>
    </subcellularLocation>
</comment>
<feature type="region of interest" description="Disordered" evidence="15">
    <location>
        <begin position="660"/>
        <end position="803"/>
    </location>
</feature>
<evidence type="ECO:0000313" key="17">
    <source>
        <dbReference type="EMBL" id="KAL3284694.1"/>
    </source>
</evidence>
<feature type="compositionally biased region" description="Polar residues" evidence="15">
    <location>
        <begin position="451"/>
        <end position="468"/>
    </location>
</feature>
<evidence type="ECO:0000256" key="8">
    <source>
        <dbReference type="ARBA" id="ARBA00022777"/>
    </source>
</evidence>
<evidence type="ECO:0000256" key="9">
    <source>
        <dbReference type="ARBA" id="ARBA00022840"/>
    </source>
</evidence>
<evidence type="ECO:0000256" key="7">
    <source>
        <dbReference type="ARBA" id="ARBA00022741"/>
    </source>
</evidence>
<evidence type="ECO:0000256" key="12">
    <source>
        <dbReference type="PIRNR" id="PIRNR038165"/>
    </source>
</evidence>
<dbReference type="PROSITE" id="PS00108">
    <property type="entry name" value="PROTEIN_KINASE_ST"/>
    <property type="match status" value="1"/>
</dbReference>
<dbReference type="InterPro" id="IPR001245">
    <property type="entry name" value="Ser-Thr/Tyr_kinase_cat_dom"/>
</dbReference>
<dbReference type="PRINTS" id="PR00109">
    <property type="entry name" value="TYRKINASE"/>
</dbReference>
<feature type="binding site" evidence="14">
    <location>
        <position position="116"/>
    </location>
    <ligand>
        <name>ATP</name>
        <dbReference type="ChEBI" id="CHEBI:30616"/>
    </ligand>
</feature>
<comment type="similarity">
    <text evidence="2 12">Belongs to the protein kinase superfamily. STE Ser/Thr protein kinase family. MAP kinase kinase kinase subfamily.</text>
</comment>
<evidence type="ECO:0000256" key="1">
    <source>
        <dbReference type="ARBA" id="ARBA00004496"/>
    </source>
</evidence>
<name>A0ABD2P1W3_9CUCU</name>
<dbReference type="PANTHER" id="PTHR44329">
    <property type="entry name" value="SERINE/THREONINE-PROTEIN KINASE TNNI3K-RELATED"/>
    <property type="match status" value="1"/>
</dbReference>